<dbReference type="Proteomes" id="UP000320888">
    <property type="component" value="Unassembled WGS sequence"/>
</dbReference>
<evidence type="ECO:0000313" key="3">
    <source>
        <dbReference type="Proteomes" id="UP000320888"/>
    </source>
</evidence>
<organism evidence="2 3">
    <name type="scientific">Streptomyces benahoarensis</name>
    <dbReference type="NCBI Taxonomy" id="2595054"/>
    <lineage>
        <taxon>Bacteria</taxon>
        <taxon>Bacillati</taxon>
        <taxon>Actinomycetota</taxon>
        <taxon>Actinomycetes</taxon>
        <taxon>Kitasatosporales</taxon>
        <taxon>Streptomycetaceae</taxon>
        <taxon>Streptomyces</taxon>
    </lineage>
</organism>
<protein>
    <submittedName>
        <fullName evidence="2">Helix-turn-helix domain-containing protein</fullName>
    </submittedName>
</protein>
<dbReference type="OrthoDB" id="2897536at2"/>
<evidence type="ECO:0000313" key="2">
    <source>
        <dbReference type="EMBL" id="TSB35146.1"/>
    </source>
</evidence>
<evidence type="ECO:0000259" key="1">
    <source>
        <dbReference type="PROSITE" id="PS50943"/>
    </source>
</evidence>
<dbReference type="CDD" id="cd00093">
    <property type="entry name" value="HTH_XRE"/>
    <property type="match status" value="1"/>
</dbReference>
<dbReference type="InterPro" id="IPR001387">
    <property type="entry name" value="Cro/C1-type_HTH"/>
</dbReference>
<dbReference type="InterPro" id="IPR043917">
    <property type="entry name" value="DUF5753"/>
</dbReference>
<keyword evidence="3" id="KW-1185">Reference proteome</keyword>
<name>A0A553Z0Z3_9ACTN</name>
<dbReference type="Gene3D" id="1.10.260.40">
    <property type="entry name" value="lambda repressor-like DNA-binding domains"/>
    <property type="match status" value="1"/>
</dbReference>
<dbReference type="Pfam" id="PF13560">
    <property type="entry name" value="HTH_31"/>
    <property type="match status" value="1"/>
</dbReference>
<dbReference type="SUPFAM" id="SSF47413">
    <property type="entry name" value="lambda repressor-like DNA-binding domains"/>
    <property type="match status" value="1"/>
</dbReference>
<dbReference type="GO" id="GO:0003677">
    <property type="term" value="F:DNA binding"/>
    <property type="evidence" value="ECO:0007669"/>
    <property type="project" value="InterPro"/>
</dbReference>
<dbReference type="AlphaFoldDB" id="A0A553Z0Z3"/>
<dbReference type="EMBL" id="VKLS01000326">
    <property type="protein sequence ID" value="TSB35146.1"/>
    <property type="molecule type" value="Genomic_DNA"/>
</dbReference>
<feature type="domain" description="HTH cro/C1-type" evidence="1">
    <location>
        <begin position="21"/>
        <end position="73"/>
    </location>
</feature>
<dbReference type="RefSeq" id="WP_143944250.1">
    <property type="nucleotide sequence ID" value="NZ_VKLS01000326.1"/>
</dbReference>
<dbReference type="Pfam" id="PF19054">
    <property type="entry name" value="DUF5753"/>
    <property type="match status" value="1"/>
</dbReference>
<accession>A0A553Z0Z3</accession>
<dbReference type="SMART" id="SM00530">
    <property type="entry name" value="HTH_XRE"/>
    <property type="match status" value="1"/>
</dbReference>
<reference evidence="2 3" key="1">
    <citation type="submission" date="2019-07" db="EMBL/GenBank/DDBJ databases">
        <title>Draft genome for Streptomyces benahoarensis MZ03-48.</title>
        <authorList>
            <person name="Gonzalez-Pimentel J.L."/>
        </authorList>
    </citation>
    <scope>NUCLEOTIDE SEQUENCE [LARGE SCALE GENOMIC DNA]</scope>
    <source>
        <strain evidence="2 3">MZ03-48</strain>
    </source>
</reference>
<gene>
    <name evidence="2" type="ORF">FNZ23_21570</name>
</gene>
<proteinExistence type="predicted"/>
<dbReference type="InterPro" id="IPR010982">
    <property type="entry name" value="Lambda_DNA-bd_dom_sf"/>
</dbReference>
<comment type="caution">
    <text evidence="2">The sequence shown here is derived from an EMBL/GenBank/DDBJ whole genome shotgun (WGS) entry which is preliminary data.</text>
</comment>
<sequence length="284" mass="31869">MPARKDVDGSESVPAFYGSELRWKREEAGLTLKDVVKDCYYSVSYLSEIERGQRRMPMDLAAHVDRVLGTDGFFKRRCEDVRKARQVGHADYFARALEAETHAESIEEWSPSILPGLLQTPAYARATVLAAHPDSSDEEVKEKVDARMARAKLFADDHKVPSYWAVLHEQLLRFPVLSPEEMAGQLEHIAALARSRRIVPQVLPWNSGAHPLMEGTITLMTFPDAPPLVYVESSYSGQNIDDPLLVKRYRKAYDRLRAVALSPAASLSMIEAMAEDSRNGKQAN</sequence>
<dbReference type="PROSITE" id="PS50943">
    <property type="entry name" value="HTH_CROC1"/>
    <property type="match status" value="1"/>
</dbReference>